<comment type="caution">
    <text evidence="1">The sequence shown here is derived from an EMBL/GenBank/DDBJ whole genome shotgun (WGS) entry which is preliminary data.</text>
</comment>
<dbReference type="EMBL" id="PDLN01000002">
    <property type="protein sequence ID" value="RDW91756.1"/>
    <property type="molecule type" value="Genomic_DNA"/>
</dbReference>
<dbReference type="Pfam" id="PF11951">
    <property type="entry name" value="Fungal_trans_2"/>
    <property type="match status" value="1"/>
</dbReference>
<dbReference type="AlphaFoldDB" id="A0A3D8SZN1"/>
<dbReference type="OrthoDB" id="5429770at2759"/>
<proteinExistence type="predicted"/>
<dbReference type="InterPro" id="IPR053175">
    <property type="entry name" value="DHMBA_Reg_Transcription_Factor"/>
</dbReference>
<dbReference type="PANTHER" id="PTHR38791">
    <property type="entry name" value="ZN(II)2CYS6 TRANSCRIPTION FACTOR (EUROFUNG)-RELATED-RELATED"/>
    <property type="match status" value="1"/>
</dbReference>
<accession>A0A3D8SZN1</accession>
<name>A0A3D8SZN1_9HELO</name>
<organism evidence="1 2">
    <name type="scientific">Coleophoma crateriformis</name>
    <dbReference type="NCBI Taxonomy" id="565419"/>
    <lineage>
        <taxon>Eukaryota</taxon>
        <taxon>Fungi</taxon>
        <taxon>Dikarya</taxon>
        <taxon>Ascomycota</taxon>
        <taxon>Pezizomycotina</taxon>
        <taxon>Leotiomycetes</taxon>
        <taxon>Helotiales</taxon>
        <taxon>Dermateaceae</taxon>
        <taxon>Coleophoma</taxon>
    </lineage>
</organism>
<gene>
    <name evidence="1" type="ORF">BP5796_01150</name>
</gene>
<dbReference type="InterPro" id="IPR021858">
    <property type="entry name" value="Fun_TF"/>
</dbReference>
<dbReference type="PANTHER" id="PTHR38791:SF1">
    <property type="entry name" value="TRANSCRIPTION FACTOR, PUTATIVE-RELATED"/>
    <property type="match status" value="1"/>
</dbReference>
<sequence length="393" mass="44780">MHDHLSVTIGAVSLAYYFHQTSSSEVLAEARREYIRALQLTNAALRSSELALKDTTLLATLLLDLFEKFTSPILRDSWKTHVHGALALVKLRGTKQYSDPIGLRMVMRLSINILISFVACNSALPRDFIAVRTFTADFLKTLDPKWKLTDLMVDYAAFRARLIAGQLSELETISIATKLDARYLNLMNTMPPSWRYETVNLSSTSSGVFGDHFHVYPSQHVTQTWNVIRTIRIFLNDTIRETCLSFDDSLLPQDYTQVSNAATECIENLALDICASAPQYLVDLDLIRARLKAVKCIKYPETSQNSISRPQYETSVAYLKCYTLLFPLYVAAQYTLATSTRDWILKQLHHMSSKYCFKNAHRVAEILEREDEDAEVRNPWRVYIMLGSYAFAA</sequence>
<keyword evidence="2" id="KW-1185">Reference proteome</keyword>
<protein>
    <submittedName>
        <fullName evidence="1">Uncharacterized protein</fullName>
    </submittedName>
</protein>
<reference evidence="1 2" key="1">
    <citation type="journal article" date="2018" name="IMA Fungus">
        <title>IMA Genome-F 9: Draft genome sequence of Annulohypoxylon stygium, Aspergillus mulundensis, Berkeleyomyces basicola (syn. Thielaviopsis basicola), Ceratocystis smalleyi, two Cercospora beticola strains, Coleophoma cylindrospora, Fusarium fracticaudum, Phialophora cf. hyalina, and Morchella septimelata.</title>
        <authorList>
            <person name="Wingfield B.D."/>
            <person name="Bills G.F."/>
            <person name="Dong Y."/>
            <person name="Huang W."/>
            <person name="Nel W.J."/>
            <person name="Swalarsk-Parry B.S."/>
            <person name="Vaghefi N."/>
            <person name="Wilken P.M."/>
            <person name="An Z."/>
            <person name="de Beer Z.W."/>
            <person name="De Vos L."/>
            <person name="Chen L."/>
            <person name="Duong T.A."/>
            <person name="Gao Y."/>
            <person name="Hammerbacher A."/>
            <person name="Kikkert J.R."/>
            <person name="Li Y."/>
            <person name="Li H."/>
            <person name="Li K."/>
            <person name="Li Q."/>
            <person name="Liu X."/>
            <person name="Ma X."/>
            <person name="Naidoo K."/>
            <person name="Pethybridge S.J."/>
            <person name="Sun J."/>
            <person name="Steenkamp E.T."/>
            <person name="van der Nest M.A."/>
            <person name="van Wyk S."/>
            <person name="Wingfield M.J."/>
            <person name="Xiong C."/>
            <person name="Yue Q."/>
            <person name="Zhang X."/>
        </authorList>
    </citation>
    <scope>NUCLEOTIDE SEQUENCE [LARGE SCALE GENOMIC DNA]</scope>
    <source>
        <strain evidence="1 2">BP5796</strain>
    </source>
</reference>
<dbReference type="Proteomes" id="UP000256328">
    <property type="component" value="Unassembled WGS sequence"/>
</dbReference>
<evidence type="ECO:0000313" key="2">
    <source>
        <dbReference type="Proteomes" id="UP000256328"/>
    </source>
</evidence>
<evidence type="ECO:0000313" key="1">
    <source>
        <dbReference type="EMBL" id="RDW91756.1"/>
    </source>
</evidence>